<dbReference type="AlphaFoldDB" id="A0A8K0W3Y9"/>
<dbReference type="InterPro" id="IPR045312">
    <property type="entry name" value="PCBER-like"/>
</dbReference>
<evidence type="ECO:0000256" key="3">
    <source>
        <dbReference type="ARBA" id="ARBA00023002"/>
    </source>
</evidence>
<dbReference type="Proteomes" id="UP000813461">
    <property type="component" value="Unassembled WGS sequence"/>
</dbReference>
<dbReference type="GO" id="GO:0016491">
    <property type="term" value="F:oxidoreductase activity"/>
    <property type="evidence" value="ECO:0007669"/>
    <property type="project" value="UniProtKB-KW"/>
</dbReference>
<dbReference type="InterPro" id="IPR051609">
    <property type="entry name" value="NmrA/Isoflavone_reductase-like"/>
</dbReference>
<proteinExistence type="inferred from homology"/>
<sequence length="317" mass="35504">MVKIAVAGGTGNVATELLRAPLRSGNHEITIFTRSAPPTTRTPGVSYLQVDYSDLTSLTQSLRGFDTCLSFLVAHLDIDNVTQKNLIHACIAAGVRRFAPSEWSIASHSGVPAYAQKDEIAAYLAELKEQGKLGELEYCLFQPSVFMDYFAHPSPLSPGLLTWAFFIDFERRRAIVLDDGEWKFSVTSIADVSAILELALSDPRPWPVVGGLHGDTISINELLALGKRLRPGEWQVEHVKSEDIEKGELKTSFVPEMTHPVIPVDQRDIYSAQFVREFFVAMKRGCWNVENTWNKRFPDFKFTGIEEYLVKAWKGKP</sequence>
<dbReference type="SUPFAM" id="SSF51735">
    <property type="entry name" value="NAD(P)-binding Rossmann-fold domains"/>
    <property type="match status" value="1"/>
</dbReference>
<protein>
    <submittedName>
        <fullName evidence="5">NmrA-like family protein-like protein</fullName>
    </submittedName>
</protein>
<name>A0A8K0W3Y9_9PLEO</name>
<dbReference type="CDD" id="cd05259">
    <property type="entry name" value="PCBER_SDR_a"/>
    <property type="match status" value="1"/>
</dbReference>
<accession>A0A8K0W3Y9</accession>
<dbReference type="InterPro" id="IPR008030">
    <property type="entry name" value="NmrA-like"/>
</dbReference>
<organism evidence="5 6">
    <name type="scientific">Paraphoma chrysanthemicola</name>
    <dbReference type="NCBI Taxonomy" id="798071"/>
    <lineage>
        <taxon>Eukaryota</taxon>
        <taxon>Fungi</taxon>
        <taxon>Dikarya</taxon>
        <taxon>Ascomycota</taxon>
        <taxon>Pezizomycotina</taxon>
        <taxon>Dothideomycetes</taxon>
        <taxon>Pleosporomycetidae</taxon>
        <taxon>Pleosporales</taxon>
        <taxon>Pleosporineae</taxon>
        <taxon>Phaeosphaeriaceae</taxon>
        <taxon>Paraphoma</taxon>
    </lineage>
</organism>
<comment type="caution">
    <text evidence="5">The sequence shown here is derived from an EMBL/GenBank/DDBJ whole genome shotgun (WGS) entry which is preliminary data.</text>
</comment>
<dbReference type="Gene3D" id="3.40.50.720">
    <property type="entry name" value="NAD(P)-binding Rossmann-like Domain"/>
    <property type="match status" value="1"/>
</dbReference>
<keyword evidence="2" id="KW-0521">NADP</keyword>
<evidence type="ECO:0000256" key="2">
    <source>
        <dbReference type="ARBA" id="ARBA00022857"/>
    </source>
</evidence>
<dbReference type="PANTHER" id="PTHR47706">
    <property type="entry name" value="NMRA-LIKE FAMILY PROTEIN"/>
    <property type="match status" value="1"/>
</dbReference>
<evidence type="ECO:0000256" key="1">
    <source>
        <dbReference type="ARBA" id="ARBA00005725"/>
    </source>
</evidence>
<dbReference type="OrthoDB" id="10000533at2759"/>
<comment type="similarity">
    <text evidence="1">Belongs to the NmrA-type oxidoreductase family. Isoflavone reductase subfamily.</text>
</comment>
<dbReference type="Pfam" id="PF05368">
    <property type="entry name" value="NmrA"/>
    <property type="match status" value="1"/>
</dbReference>
<keyword evidence="6" id="KW-1185">Reference proteome</keyword>
<dbReference type="Gene3D" id="3.90.25.10">
    <property type="entry name" value="UDP-galactose 4-epimerase, domain 1"/>
    <property type="match status" value="1"/>
</dbReference>
<dbReference type="EMBL" id="JAGMVJ010000001">
    <property type="protein sequence ID" value="KAH7094373.1"/>
    <property type="molecule type" value="Genomic_DNA"/>
</dbReference>
<feature type="domain" description="NmrA-like" evidence="4">
    <location>
        <begin position="3"/>
        <end position="309"/>
    </location>
</feature>
<keyword evidence="3" id="KW-0560">Oxidoreductase</keyword>
<dbReference type="InterPro" id="IPR036291">
    <property type="entry name" value="NAD(P)-bd_dom_sf"/>
</dbReference>
<dbReference type="PANTHER" id="PTHR47706:SF4">
    <property type="entry name" value="NMRA-LIKE DOMAIN-CONTAINING PROTEIN"/>
    <property type="match status" value="1"/>
</dbReference>
<evidence type="ECO:0000313" key="5">
    <source>
        <dbReference type="EMBL" id="KAH7094373.1"/>
    </source>
</evidence>
<evidence type="ECO:0000259" key="4">
    <source>
        <dbReference type="Pfam" id="PF05368"/>
    </source>
</evidence>
<evidence type="ECO:0000313" key="6">
    <source>
        <dbReference type="Proteomes" id="UP000813461"/>
    </source>
</evidence>
<reference evidence="5" key="1">
    <citation type="journal article" date="2021" name="Nat. Commun.">
        <title>Genetic determinants of endophytism in the Arabidopsis root mycobiome.</title>
        <authorList>
            <person name="Mesny F."/>
            <person name="Miyauchi S."/>
            <person name="Thiergart T."/>
            <person name="Pickel B."/>
            <person name="Atanasova L."/>
            <person name="Karlsson M."/>
            <person name="Huettel B."/>
            <person name="Barry K.W."/>
            <person name="Haridas S."/>
            <person name="Chen C."/>
            <person name="Bauer D."/>
            <person name="Andreopoulos W."/>
            <person name="Pangilinan J."/>
            <person name="LaButti K."/>
            <person name="Riley R."/>
            <person name="Lipzen A."/>
            <person name="Clum A."/>
            <person name="Drula E."/>
            <person name="Henrissat B."/>
            <person name="Kohler A."/>
            <person name="Grigoriev I.V."/>
            <person name="Martin F.M."/>
            <person name="Hacquard S."/>
        </authorList>
    </citation>
    <scope>NUCLEOTIDE SEQUENCE</scope>
    <source>
        <strain evidence="5">MPI-SDFR-AT-0120</strain>
    </source>
</reference>
<gene>
    <name evidence="5" type="ORF">FB567DRAFT_1918</name>
</gene>